<dbReference type="Proteomes" id="UP000757435">
    <property type="component" value="Unassembled WGS sequence"/>
</dbReference>
<evidence type="ECO:0000313" key="1">
    <source>
        <dbReference type="EMBL" id="MBW4660424.1"/>
    </source>
</evidence>
<dbReference type="AlphaFoldDB" id="A0A951UP18"/>
<comment type="caution">
    <text evidence="1">The sequence shown here is derived from an EMBL/GenBank/DDBJ whole genome shotgun (WGS) entry which is preliminary data.</text>
</comment>
<reference evidence="1" key="1">
    <citation type="submission" date="2021-05" db="EMBL/GenBank/DDBJ databases">
        <authorList>
            <person name="Pietrasiak N."/>
            <person name="Ward R."/>
            <person name="Stajich J.E."/>
            <person name="Kurbessoian T."/>
        </authorList>
    </citation>
    <scope>NUCLEOTIDE SEQUENCE</scope>
    <source>
        <strain evidence="1">UHER 2000/2452</strain>
    </source>
</reference>
<protein>
    <submittedName>
        <fullName evidence="1">Sigma-70 family RNA polymerase sigma factor</fullName>
    </submittedName>
</protein>
<gene>
    <name evidence="1" type="ORF">KME15_17260</name>
</gene>
<sequence>MSELDIQLRQLVKEACSHPPGSPARQRRLTQVIRLSSGKLWRESVAYYQDAVQQTWVYFCQNVCEAKTGDRYDPDRSSVSTWLNAYLRRRLQDFYIDGQKQQATRATGLARGSRSGETGEVIDPIDNLAAQPDVPPILQEVKTWAELDVTGELQRVHIEGYPRINCQMLILRRLPPETGWKELAAELGLSVSTLSSFYQRQCLPRLRKFGQSEGYL</sequence>
<reference evidence="1" key="2">
    <citation type="journal article" date="2022" name="Microbiol. Resour. Announc.">
        <title>Metagenome Sequencing to Explore Phylogenomics of Terrestrial Cyanobacteria.</title>
        <authorList>
            <person name="Ward R.D."/>
            <person name="Stajich J.E."/>
            <person name="Johansen J.R."/>
            <person name="Huntemann M."/>
            <person name="Clum A."/>
            <person name="Foster B."/>
            <person name="Foster B."/>
            <person name="Roux S."/>
            <person name="Palaniappan K."/>
            <person name="Varghese N."/>
            <person name="Mukherjee S."/>
            <person name="Reddy T.B.K."/>
            <person name="Daum C."/>
            <person name="Copeland A."/>
            <person name="Chen I.A."/>
            <person name="Ivanova N.N."/>
            <person name="Kyrpides N.C."/>
            <person name="Shapiro N."/>
            <person name="Eloe-Fadrosh E.A."/>
            <person name="Pietrasiak N."/>
        </authorList>
    </citation>
    <scope>NUCLEOTIDE SEQUENCE</scope>
    <source>
        <strain evidence="1">UHER 2000/2452</strain>
    </source>
</reference>
<evidence type="ECO:0000313" key="2">
    <source>
        <dbReference type="Proteomes" id="UP000757435"/>
    </source>
</evidence>
<dbReference type="EMBL" id="JAHHHD010000021">
    <property type="protein sequence ID" value="MBW4660424.1"/>
    <property type="molecule type" value="Genomic_DNA"/>
</dbReference>
<name>A0A951UP18_9CYAN</name>
<organism evidence="1 2">
    <name type="scientific">Drouetiella hepatica Uher 2000/2452</name>
    <dbReference type="NCBI Taxonomy" id="904376"/>
    <lineage>
        <taxon>Bacteria</taxon>
        <taxon>Bacillati</taxon>
        <taxon>Cyanobacteriota</taxon>
        <taxon>Cyanophyceae</taxon>
        <taxon>Oculatellales</taxon>
        <taxon>Oculatellaceae</taxon>
        <taxon>Drouetiella</taxon>
    </lineage>
</organism>
<proteinExistence type="predicted"/>
<accession>A0A951UP18</accession>